<evidence type="ECO:0000313" key="2">
    <source>
        <dbReference type="Proteomes" id="UP000214720"/>
    </source>
</evidence>
<dbReference type="EMBL" id="MTHB01000067">
    <property type="protein sequence ID" value="OXC78319.1"/>
    <property type="molecule type" value="Genomic_DNA"/>
</dbReference>
<evidence type="ECO:0000313" key="1">
    <source>
        <dbReference type="EMBL" id="OXC78319.1"/>
    </source>
</evidence>
<name>A0A226X5A3_CABSO</name>
<accession>A0A226X5A3</accession>
<dbReference type="Proteomes" id="UP000214720">
    <property type="component" value="Unassembled WGS sequence"/>
</dbReference>
<organism evidence="1 2">
    <name type="scientific">Caballeronia sordidicola</name>
    <name type="common">Burkholderia sordidicola</name>
    <dbReference type="NCBI Taxonomy" id="196367"/>
    <lineage>
        <taxon>Bacteria</taxon>
        <taxon>Pseudomonadati</taxon>
        <taxon>Pseudomonadota</taxon>
        <taxon>Betaproteobacteria</taxon>
        <taxon>Burkholderiales</taxon>
        <taxon>Burkholderiaceae</taxon>
        <taxon>Caballeronia</taxon>
    </lineage>
</organism>
<reference evidence="2" key="1">
    <citation type="submission" date="2017-01" db="EMBL/GenBank/DDBJ databases">
        <title>Genome Analysis of Deinococcus marmoris KOPRI26562.</title>
        <authorList>
            <person name="Kim J.H."/>
            <person name="Oh H.-M."/>
        </authorList>
    </citation>
    <scope>NUCLEOTIDE SEQUENCE [LARGE SCALE GENOMIC DNA]</scope>
    <source>
        <strain evidence="2">PAMC 26633</strain>
    </source>
</reference>
<proteinExistence type="predicted"/>
<dbReference type="AlphaFoldDB" id="A0A226X5A3"/>
<gene>
    <name evidence="1" type="ORF">BSU04_12445</name>
</gene>
<comment type="caution">
    <text evidence="1">The sequence shown here is derived from an EMBL/GenBank/DDBJ whole genome shotgun (WGS) entry which is preliminary data.</text>
</comment>
<protein>
    <submittedName>
        <fullName evidence="1">Uncharacterized protein</fullName>
    </submittedName>
</protein>
<sequence>MGFQYWTDRINAVIDETDRFSSQQDRAKRLLIRLRSSDRA</sequence>